<feature type="domain" description="SH3b" evidence="2">
    <location>
        <begin position="267"/>
        <end position="316"/>
    </location>
</feature>
<dbReference type="InterPro" id="IPR003646">
    <property type="entry name" value="SH3-like_bac-type"/>
</dbReference>
<feature type="compositionally biased region" description="Low complexity" evidence="1">
    <location>
        <begin position="245"/>
        <end position="259"/>
    </location>
</feature>
<dbReference type="Gene3D" id="2.30.30.40">
    <property type="entry name" value="SH3 Domains"/>
    <property type="match status" value="1"/>
</dbReference>
<feature type="region of interest" description="Disordered" evidence="1">
    <location>
        <begin position="95"/>
        <end position="123"/>
    </location>
</feature>
<feature type="region of interest" description="Disordered" evidence="1">
    <location>
        <begin position="167"/>
        <end position="259"/>
    </location>
</feature>
<keyword evidence="4" id="KW-1185">Reference proteome</keyword>
<comment type="caution">
    <text evidence="3">The sequence shown here is derived from an EMBL/GenBank/DDBJ whole genome shotgun (WGS) entry which is preliminary data.</text>
</comment>
<accession>A0A1S8D9Z2</accession>
<organism evidence="3 4">
    <name type="scientific">Roseomonas mucosa</name>
    <dbReference type="NCBI Taxonomy" id="207340"/>
    <lineage>
        <taxon>Bacteria</taxon>
        <taxon>Pseudomonadati</taxon>
        <taxon>Pseudomonadota</taxon>
        <taxon>Alphaproteobacteria</taxon>
        <taxon>Acetobacterales</taxon>
        <taxon>Roseomonadaceae</taxon>
        <taxon>Roseomonas</taxon>
    </lineage>
</organism>
<gene>
    <name evidence="3" type="ORF">APZ41_005160</name>
</gene>
<evidence type="ECO:0000313" key="4">
    <source>
        <dbReference type="Proteomes" id="UP000054844"/>
    </source>
</evidence>
<evidence type="ECO:0000256" key="1">
    <source>
        <dbReference type="SAM" id="MobiDB-lite"/>
    </source>
</evidence>
<dbReference type="Proteomes" id="UP000054844">
    <property type="component" value="Unassembled WGS sequence"/>
</dbReference>
<proteinExistence type="predicted"/>
<feature type="compositionally biased region" description="Basic and acidic residues" evidence="1">
    <location>
        <begin position="1"/>
        <end position="13"/>
    </location>
</feature>
<protein>
    <recommendedName>
        <fullName evidence="2">SH3b domain-containing protein</fullName>
    </recommendedName>
</protein>
<sequence length="321" mass="33915">MFQQDARTRRGSDTAEPGAQAGQTAKRRFEALKVLATVDDIAGRLHLIPYPARANVEFLLLDIRTQLRADHPDPAKLRASLMAVQRLLSTSQAARERWAEQMADRPVPPDPAPATARPSGSRHGMGRMAGLLAVACLVAGGGMLLRPDGVEAIRAALSPAPARLPPALPLPEQPVPPGPLAARDPVTVPAEPWRSSNPPLPVPAVEPEAAGPRPEARSLATEPAALAPGGIPDGPRAGPPDRVEPAPASVPRAPAAPARARIAMRQGGNLRTQPRNQSQVLRVLPRGTALSVFGESPGGWYQVGSDQPWGWVHGSLTDRPR</sequence>
<dbReference type="STRING" id="207340.APZ41_005160"/>
<dbReference type="Pfam" id="PF08239">
    <property type="entry name" value="SH3_3"/>
    <property type="match status" value="1"/>
</dbReference>
<feature type="region of interest" description="Disordered" evidence="1">
    <location>
        <begin position="1"/>
        <end position="24"/>
    </location>
</feature>
<evidence type="ECO:0000259" key="2">
    <source>
        <dbReference type="Pfam" id="PF08239"/>
    </source>
</evidence>
<reference evidence="3" key="1">
    <citation type="submission" date="2016-12" db="EMBL/GenBank/DDBJ databases">
        <title>Draft genome sequence of Roseomonas mucosa strain AU37, isolated from a peripheral intravenous catheter.</title>
        <authorList>
            <person name="Choudhury M.A."/>
            <person name="Sidjabat H.E."/>
            <person name="Wailan A.M."/>
            <person name="Zhang L."/>
            <person name="Marsh N.M."/>
            <person name="Rickard C.M."/>
            <person name="Davies M."/>
            <person name="Mcmillan D.J."/>
        </authorList>
    </citation>
    <scope>NUCLEOTIDE SEQUENCE [LARGE SCALE GENOMIC DNA]</scope>
    <source>
        <strain evidence="3">AU37</strain>
    </source>
</reference>
<evidence type="ECO:0000313" key="3">
    <source>
        <dbReference type="EMBL" id="ONH84328.1"/>
    </source>
</evidence>
<dbReference type="EMBL" id="LLWF02000009">
    <property type="protein sequence ID" value="ONH84328.1"/>
    <property type="molecule type" value="Genomic_DNA"/>
</dbReference>
<feature type="compositionally biased region" description="Pro residues" evidence="1">
    <location>
        <begin position="167"/>
        <end position="179"/>
    </location>
</feature>
<dbReference type="AlphaFoldDB" id="A0A1S8D9Z2"/>
<dbReference type="RefSeq" id="WP_076970131.1">
    <property type="nucleotide sequence ID" value="NZ_LLWF02000009.1"/>
</dbReference>
<name>A0A1S8D9Z2_9PROT</name>